<evidence type="ECO:0000313" key="7">
    <source>
        <dbReference type="EMBL" id="CAF0760538.1"/>
    </source>
</evidence>
<evidence type="ECO:0008006" key="10">
    <source>
        <dbReference type="Google" id="ProtNLM"/>
    </source>
</evidence>
<keyword evidence="9" id="KW-1185">Reference proteome</keyword>
<dbReference type="EMBL" id="CAJNOQ010000125">
    <property type="protein sequence ID" value="CAF0760538.1"/>
    <property type="molecule type" value="Genomic_DNA"/>
</dbReference>
<feature type="region of interest" description="Disordered" evidence="4">
    <location>
        <begin position="1221"/>
        <end position="1240"/>
    </location>
</feature>
<dbReference type="SMART" id="SM01026">
    <property type="entry name" value="Beach"/>
    <property type="match status" value="1"/>
</dbReference>
<dbReference type="OrthoDB" id="26681at2759"/>
<accession>A0A813Q1X1</accession>
<protein>
    <recommendedName>
        <fullName evidence="10">Neurobeachin-like protein 1</fullName>
    </recommendedName>
</protein>
<dbReference type="InterPro" id="IPR016024">
    <property type="entry name" value="ARM-type_fold"/>
</dbReference>
<feature type="domain" description="BEACH-type PH" evidence="6">
    <location>
        <begin position="1858"/>
        <end position="1951"/>
    </location>
</feature>
<gene>
    <name evidence="7" type="ORF">GPM918_LOCUS1359</name>
    <name evidence="8" type="ORF">SRO942_LOCUS1359</name>
</gene>
<dbReference type="EMBL" id="CAJOBC010000125">
    <property type="protein sequence ID" value="CAF3541359.1"/>
    <property type="molecule type" value="Genomic_DNA"/>
</dbReference>
<evidence type="ECO:0000256" key="1">
    <source>
        <dbReference type="ARBA" id="ARBA00022574"/>
    </source>
</evidence>
<dbReference type="InterPro" id="IPR023362">
    <property type="entry name" value="PH-BEACH_dom"/>
</dbReference>
<dbReference type="Gene3D" id="2.30.29.30">
    <property type="entry name" value="Pleckstrin-homology domain (PH domain)/Phosphotyrosine-binding domain (PTB)"/>
    <property type="match status" value="1"/>
</dbReference>
<dbReference type="PROSITE" id="PS50197">
    <property type="entry name" value="BEACH"/>
    <property type="match status" value="1"/>
</dbReference>
<dbReference type="InterPro" id="IPR000409">
    <property type="entry name" value="BEACH_dom"/>
</dbReference>
<dbReference type="InterPro" id="IPR011993">
    <property type="entry name" value="PH-like_dom_sf"/>
</dbReference>
<dbReference type="Pfam" id="PF14844">
    <property type="entry name" value="PH_BEACH"/>
    <property type="match status" value="1"/>
</dbReference>
<evidence type="ECO:0000313" key="9">
    <source>
        <dbReference type="Proteomes" id="UP000663829"/>
    </source>
</evidence>
<keyword evidence="1 3" id="KW-0853">WD repeat</keyword>
<dbReference type="FunFam" id="1.10.1540.10:FF:000001">
    <property type="entry name" value="neurobeachin isoform X1"/>
    <property type="match status" value="1"/>
</dbReference>
<proteinExistence type="predicted"/>
<dbReference type="CDD" id="cd06071">
    <property type="entry name" value="Beach"/>
    <property type="match status" value="1"/>
</dbReference>
<dbReference type="SMART" id="SM00320">
    <property type="entry name" value="WD40"/>
    <property type="match status" value="3"/>
</dbReference>
<dbReference type="Pfam" id="PF02138">
    <property type="entry name" value="Beach"/>
    <property type="match status" value="1"/>
</dbReference>
<dbReference type="InterPro" id="IPR036372">
    <property type="entry name" value="BEACH_dom_sf"/>
</dbReference>
<feature type="region of interest" description="Disordered" evidence="4">
    <location>
        <begin position="1252"/>
        <end position="1271"/>
    </location>
</feature>
<evidence type="ECO:0000256" key="3">
    <source>
        <dbReference type="PROSITE-ProRule" id="PRU00221"/>
    </source>
</evidence>
<dbReference type="InterPro" id="IPR015943">
    <property type="entry name" value="WD40/YVTN_repeat-like_dom_sf"/>
</dbReference>
<name>A0A813Q1X1_9BILA</name>
<feature type="compositionally biased region" description="Polar residues" evidence="4">
    <location>
        <begin position="1200"/>
        <end position="1210"/>
    </location>
</feature>
<dbReference type="Proteomes" id="UP000681722">
    <property type="component" value="Unassembled WGS sequence"/>
</dbReference>
<dbReference type="SUPFAM" id="SSF81837">
    <property type="entry name" value="BEACH domain"/>
    <property type="match status" value="1"/>
</dbReference>
<dbReference type="PANTHER" id="PTHR13743">
    <property type="entry name" value="BEIGE/BEACH-RELATED"/>
    <property type="match status" value="1"/>
</dbReference>
<dbReference type="InterPro" id="IPR050865">
    <property type="entry name" value="BEACH_Domain"/>
</dbReference>
<dbReference type="CDD" id="cd01201">
    <property type="entry name" value="PH_BEACH"/>
    <property type="match status" value="1"/>
</dbReference>
<dbReference type="SUPFAM" id="SSF49899">
    <property type="entry name" value="Concanavalin A-like lectins/glucanases"/>
    <property type="match status" value="1"/>
</dbReference>
<dbReference type="InterPro" id="IPR036322">
    <property type="entry name" value="WD40_repeat_dom_sf"/>
</dbReference>
<evidence type="ECO:0000259" key="5">
    <source>
        <dbReference type="PROSITE" id="PS50197"/>
    </source>
</evidence>
<dbReference type="PANTHER" id="PTHR13743:SF112">
    <property type="entry name" value="BEACH DOMAIN-CONTAINING PROTEIN"/>
    <property type="match status" value="1"/>
</dbReference>
<dbReference type="InterPro" id="IPR031570">
    <property type="entry name" value="NBEA/BDCP_DUF4704"/>
</dbReference>
<dbReference type="SUPFAM" id="SSF50978">
    <property type="entry name" value="WD40 repeat-like"/>
    <property type="match status" value="1"/>
</dbReference>
<keyword evidence="2" id="KW-0677">Repeat</keyword>
<dbReference type="GO" id="GO:0019901">
    <property type="term" value="F:protein kinase binding"/>
    <property type="evidence" value="ECO:0007669"/>
    <property type="project" value="TreeGrafter"/>
</dbReference>
<dbReference type="InterPro" id="IPR013320">
    <property type="entry name" value="ConA-like_dom_sf"/>
</dbReference>
<evidence type="ECO:0000256" key="2">
    <source>
        <dbReference type="ARBA" id="ARBA00022737"/>
    </source>
</evidence>
<dbReference type="PROSITE" id="PS51783">
    <property type="entry name" value="PH_BEACH"/>
    <property type="match status" value="1"/>
</dbReference>
<dbReference type="SUPFAM" id="SSF50729">
    <property type="entry name" value="PH domain-like"/>
    <property type="match status" value="1"/>
</dbReference>
<dbReference type="Pfam" id="PF20426">
    <property type="entry name" value="NBCH_WD40"/>
    <property type="match status" value="1"/>
</dbReference>
<dbReference type="GO" id="GO:0016020">
    <property type="term" value="C:membrane"/>
    <property type="evidence" value="ECO:0007669"/>
    <property type="project" value="TreeGrafter"/>
</dbReference>
<feature type="region of interest" description="Disordered" evidence="4">
    <location>
        <begin position="1186"/>
        <end position="1210"/>
    </location>
</feature>
<organism evidence="7 9">
    <name type="scientific">Didymodactylos carnosus</name>
    <dbReference type="NCBI Taxonomy" id="1234261"/>
    <lineage>
        <taxon>Eukaryota</taxon>
        <taxon>Metazoa</taxon>
        <taxon>Spiralia</taxon>
        <taxon>Gnathifera</taxon>
        <taxon>Rotifera</taxon>
        <taxon>Eurotatoria</taxon>
        <taxon>Bdelloidea</taxon>
        <taxon>Philodinida</taxon>
        <taxon>Philodinidae</taxon>
        <taxon>Didymodactylos</taxon>
    </lineage>
</organism>
<dbReference type="GO" id="GO:0005829">
    <property type="term" value="C:cytosol"/>
    <property type="evidence" value="ECO:0007669"/>
    <property type="project" value="TreeGrafter"/>
</dbReference>
<dbReference type="Gene3D" id="2.130.10.10">
    <property type="entry name" value="YVTN repeat-like/Quinoprotein amine dehydrogenase"/>
    <property type="match status" value="1"/>
</dbReference>
<comment type="caution">
    <text evidence="7">The sequence shown here is derived from an EMBL/GenBank/DDBJ whole genome shotgun (WGS) entry which is preliminary data.</text>
</comment>
<sequence length="2669" mass="306348">MLNIFDSLFSNDSLSLNNKNVVITQSNVNLLFSLISNNKNSEQQPLEQDDEYVINCLITILRLLHQTSLDQRHVDLTAYIQELFQSIENLFSNENNSEQFGLNIIKSLTQLLQDYNDRAALKIEFLKANCLKSIELILSKQNNQLVICTILLFIIKFIYNSENVRQSFLEYGGYEKIFGALQHIQTPTTEFINELIGLITETTTVQMLCDNDTTPAPGSSSQQPIIDLFVLLINPHIAVSLIYWLPYIKSVESQQKIVYSLNIVFFRSLQNKMTACSNGIVMALIKILDHKPQYDKIVLDTILSMLEKLCRFSITPIELKQIFSYYNRMRSRTKVDEIHEKKEEDEEEFLYRKQVLRIMTTAAKHDDQDGENVSSYFDLQRTNSGIIVPSIKRWPGSHITFYCWLRLNHEVESYPYDQRRQLYSFYSDNGLGFEAFLGAGSTSLYLIVSDRKELTYVEIPECDLIDGCWHSLTIVYFQQKSMFSSFQTSTTCHLSIYIDGCLKKDVKDFKYPTVSEIFTMASIGSSSQRPHSKSSILNSGNKSQSKLTGKMVQPFKGLFMMASGTQQQMNKIDKTQQNVFTTTDPNCQDTLFGQSTALHGQMAFVWLLSDALQEYDIKQLHALGADFFHPHSSLLQSSSSASVIDAQPFDHLTSDLLATKTILAYHPLACKDVLCVDISGNTQMNGRLNNGTYSRIYSYSNSLLSIGGVPTLYPLFECFDEQYYQMNQPAIKLFSPIEAPLDTIPDSQNCDWIIVRRRSQRNNSYIDNRLQSNPCATILNLIRCIFSSSKYNSLHIEQMCRDYNVEILQKYLSSIPQCFIDQELLIAIQQIIECLKLCESISIVRTLINSLVQYLLLDFNLWNKAKINVRIMHIQYLTTIIKDDRKFFRHKFGVQYLLDCIKQHFSHSDDDIENESKIIRTGIISIMKFYMQRKIKFDELNSILSFISTTTSNDILVQEMLNFIIALLETSASSELTITFLCEPNMADNLYSLITIKDLATVTKEKTLQIIKYLLASKRVPVQVKSLLRLENNIGFGGIISSLNSNELSVAIVREILNIVTMSDNTIAVDHLNIILTLCSAASLDVRYVAMRKLMSCFIAHPTACKAYSKCYGWHETLAHFFIKTRHRSLSIIKSDQYDTVSPNPRPSLSSTSSLDQLAILTKTGNDSGNISDYLINSAQQLNSDGLLTTQPLPPKVYEISSSPEDPNQPCQVREILLSPITSQEQQQDDENITPRNSLTLSSSSFLSPLITNSSRDSALTGTPEFIRRNTKDNFDSEDLITTTSPSSVSDFDSNAGGDLISSKSNEDFSSVLIRDSARTCQTEPTSPVEKHNDYHSQNGCDLSSRYKSTLNIDDSSNNNTVDGEYNEFMSKLRNILGITSTSCIYDELFKSDVSFDVNAQEYSSSLLEELCETLILAIVMILWKGITGSDDDSWSLRGQIFSALRHLNKEYEFYLPLTYIERRILELSLETCLNDIEQNGGQITPLQDANCRELIKLVEDFLTEDNHLELRISDNLVNDALLVFEENVDYQAPINEQWTEISLTGLNLLLILLENDNVSHCADASVRIHSLLHSRPLNGKEEASYLITCVNRIMSIKSENQEHYPYLIPIMKTLVDKSYYLLQMNVQIPNIPLHKAAPSFLEDFKSYCQTAEWCTFIQKQCQPLSEHYKSMSIKPFKMNMKIWWNNTYEMMMIGIHKRNRQIGEEKLRFQSQILELWRARRRTDQTRYSKFLNLQRLHQDHVDTEWYEKQKYFERERGPWNSFLSNHIRWMLSSRENIHRMRCKLIENSKFDEHEESSRLRDNLDCNTSDEFKKKLFEENLKNKEFLIQKELLVTTDESNEEQISPNQEAQNNLLLEEKEKMVIGSKCSLITITSVTEGKLEITNKYIYFFDFISSNKNDLKYPLHWLQDIHLRRYNLRPSALEFFLIDQTNFLLNFDKKTRRQIYQKLMSLRLPNMKSVFSISSTITPSEILRESRITEKWVNRELSNFDYLMMLNTIAGRTFNDLNQYPIFPWIVKDYKSEKLDLTNPETFRDLSKPIGIQNPKHMAEVKFKYESFDDPSGLMKKFHYGTHYSNAASVIHYLIRMEPFTTLHIQLQSGKFDIADRQFHSFHSSWLNILDSPNDVKELIPEFYYLPEFLINSNQFDLGRLQLTNTILNDVELPPWAQKSVECFIYQNRLALESDYVSAHLNEWIDLIFGYKQQGQEAIDAYNVFMYCSYEKAIDVDAIKDEITRQAIEGMIQNFGQIPSQLLFEEHPKRKTKEQVLIDCEVQGKAMNIFLNLGHIRAFFVEITSPDEKLCDPITFISIPKNQIRSFMQQGIPDTLVTVSVNGVVGNNGWQPYDKSLSNFFTFERDPTLQTERNRHIIAAPFAPGLEITSKLFSTSHDAKYLFSGGHWDFSLRVYSLLKNKIISSVIKHLDIVTCLTLDSTGTILVSGSKDKTSITWHVQEMAVTTPTNKSSSGSLTLVPTNILYGHDAEITCVAISIELDVVVSGSLDATLLPNVELPPTFQTLTVPIRQIRLSDERHVLVQTSSDDDSSMLHLYSINGKLIHREPISYYVVDFLLCDSKYVVIAINILQHHQQKHSPAPISGTTPKSTVVARIIIKDMFDMKTIQTIRLRTQINCLHFTKDFSHLLVGVKDGKLIVLTAEKKANNSTTTASKLIKK</sequence>
<feature type="repeat" description="WD" evidence="3">
    <location>
        <begin position="2417"/>
        <end position="2458"/>
    </location>
</feature>
<feature type="region of interest" description="Disordered" evidence="4">
    <location>
        <begin position="525"/>
        <end position="546"/>
    </location>
</feature>
<dbReference type="SUPFAM" id="SSF48371">
    <property type="entry name" value="ARM repeat"/>
    <property type="match status" value="2"/>
</dbReference>
<reference evidence="7" key="1">
    <citation type="submission" date="2021-02" db="EMBL/GenBank/DDBJ databases">
        <authorList>
            <person name="Nowell W R."/>
        </authorList>
    </citation>
    <scope>NUCLEOTIDE SEQUENCE</scope>
</reference>
<evidence type="ECO:0000313" key="8">
    <source>
        <dbReference type="EMBL" id="CAF3541359.1"/>
    </source>
</evidence>
<evidence type="ECO:0000256" key="4">
    <source>
        <dbReference type="SAM" id="MobiDB-lite"/>
    </source>
</evidence>
<dbReference type="Proteomes" id="UP000663829">
    <property type="component" value="Unassembled WGS sequence"/>
</dbReference>
<dbReference type="Gene3D" id="1.10.1540.10">
    <property type="entry name" value="BEACH domain"/>
    <property type="match status" value="1"/>
</dbReference>
<dbReference type="GO" id="GO:0008104">
    <property type="term" value="P:intracellular protein localization"/>
    <property type="evidence" value="ECO:0007669"/>
    <property type="project" value="TreeGrafter"/>
</dbReference>
<dbReference type="Pfam" id="PF15787">
    <property type="entry name" value="DUF4704"/>
    <property type="match status" value="1"/>
</dbReference>
<dbReference type="Pfam" id="PF16057">
    <property type="entry name" value="DUF4800"/>
    <property type="match status" value="1"/>
</dbReference>
<dbReference type="InterPro" id="IPR046851">
    <property type="entry name" value="NBCH_WD40"/>
</dbReference>
<feature type="domain" description="BEACH" evidence="5">
    <location>
        <begin position="1968"/>
        <end position="2261"/>
    </location>
</feature>
<evidence type="ECO:0000259" key="6">
    <source>
        <dbReference type="PROSITE" id="PS51783"/>
    </source>
</evidence>
<dbReference type="InterPro" id="IPR001680">
    <property type="entry name" value="WD40_rpt"/>
</dbReference>
<dbReference type="PROSITE" id="PS50082">
    <property type="entry name" value="WD_REPEATS_2"/>
    <property type="match status" value="1"/>
</dbReference>